<evidence type="ECO:0000313" key="10">
    <source>
        <dbReference type="EMBL" id="KAB0791763.1"/>
    </source>
</evidence>
<dbReference type="Proteomes" id="UP000327044">
    <property type="component" value="Unassembled WGS sequence"/>
</dbReference>
<dbReference type="GO" id="GO:0005993">
    <property type="term" value="P:trehalose catabolic process"/>
    <property type="evidence" value="ECO:0007669"/>
    <property type="project" value="TreeGrafter"/>
</dbReference>
<name>A0A1Y1LGB5_PHOPY</name>
<evidence type="ECO:0000256" key="4">
    <source>
        <dbReference type="ARBA" id="ARBA00019905"/>
    </source>
</evidence>
<dbReference type="Gene3D" id="1.50.10.10">
    <property type="match status" value="1"/>
</dbReference>
<feature type="chain" id="PRO_5033289725" description="Trehalase" evidence="8">
    <location>
        <begin position="18"/>
        <end position="547"/>
    </location>
</feature>
<evidence type="ECO:0000256" key="6">
    <source>
        <dbReference type="ARBA" id="ARBA00023295"/>
    </source>
</evidence>
<keyword evidence="5 7" id="KW-0378">Hydrolase</keyword>
<evidence type="ECO:0000256" key="3">
    <source>
        <dbReference type="ARBA" id="ARBA00012757"/>
    </source>
</evidence>
<feature type="signal peptide" evidence="8">
    <location>
        <begin position="1"/>
        <end position="17"/>
    </location>
</feature>
<dbReference type="PROSITE" id="PS00927">
    <property type="entry name" value="TREHALASE_1"/>
    <property type="match status" value="1"/>
</dbReference>
<dbReference type="InParanoid" id="A0A1Y1LGB5"/>
<evidence type="ECO:0000256" key="2">
    <source>
        <dbReference type="ARBA" id="ARBA00005615"/>
    </source>
</evidence>
<evidence type="ECO:0000256" key="7">
    <source>
        <dbReference type="RuleBase" id="RU361180"/>
    </source>
</evidence>
<dbReference type="PANTHER" id="PTHR23403:SF1">
    <property type="entry name" value="TREHALASE"/>
    <property type="match status" value="1"/>
</dbReference>
<keyword evidence="8" id="KW-0732">Signal</keyword>
<proteinExistence type="inferred from homology"/>
<evidence type="ECO:0000313" key="9">
    <source>
        <dbReference type="EMBL" id="JAV71911.1"/>
    </source>
</evidence>
<protein>
    <recommendedName>
        <fullName evidence="4 7">Trehalase</fullName>
        <ecNumber evidence="3 7">3.2.1.28</ecNumber>
    </recommendedName>
    <alternativeName>
        <fullName evidence="7">Alpha-trehalose glucohydrolase</fullName>
    </alternativeName>
</protein>
<sequence length="547" mass="62133">MLALAIAIVLCATSACSEPLPPPCDSDIYCHGELLHTVQMARIYEDSKTFVDKKLLHSPEETWTNFRTLMNATNNQPSKVEIAKFVDDNFADGNELDKWTPTDHVENPAFLMRIRNVTVREFAKNLTSRWPLLAVKIKEEVSANLDRYSLIPVPNGFVIPGGRFREFYYWDSYWILEGLLISEMFDTARGMIENFIFIVEKYGFMPNGGRIYYLNRSQPPLLTAMAHRYFTATSNTTWVRKHIHNIAKELRFWLDKRTVPVNVGGCNLTLARYSVPASGPRPESYREDYATAKGVEQVYVDLKSGAESGWDFSSRWFFDEDGGNNANLSSIMTSRAIPVDLNAYLCGAFRDIAQMYLAIGDMDNSAFWKAKYTEWRRAVHVAFWNRYDGTWYDLDSQSLKQRRYFYGSNLAPLWSRCYESKRAPQLANATVSYLEREGILGYLGGVPTSVLNSGEQWDLPNAWPPLQDIAINGLRSTGDVRARSLANQLAHRWVDANILGFTTAGDMFEKYDAAVPGQYGGGGEYSVQTGFGWTNGVALKFIKQFYT</sequence>
<dbReference type="InterPro" id="IPR001661">
    <property type="entry name" value="Glyco_hydro_37"/>
</dbReference>
<dbReference type="PROSITE" id="PS00928">
    <property type="entry name" value="TREHALASE_2"/>
    <property type="match status" value="1"/>
</dbReference>
<evidence type="ECO:0000313" key="11">
    <source>
        <dbReference type="Proteomes" id="UP000327044"/>
    </source>
</evidence>
<accession>A0A1Y1LGB5</accession>
<organism evidence="9">
    <name type="scientific">Photinus pyralis</name>
    <name type="common">Common eastern firefly</name>
    <name type="synonym">Lampyris pyralis</name>
    <dbReference type="NCBI Taxonomy" id="7054"/>
    <lineage>
        <taxon>Eukaryota</taxon>
        <taxon>Metazoa</taxon>
        <taxon>Ecdysozoa</taxon>
        <taxon>Arthropoda</taxon>
        <taxon>Hexapoda</taxon>
        <taxon>Insecta</taxon>
        <taxon>Pterygota</taxon>
        <taxon>Neoptera</taxon>
        <taxon>Endopterygota</taxon>
        <taxon>Coleoptera</taxon>
        <taxon>Polyphaga</taxon>
        <taxon>Elateriformia</taxon>
        <taxon>Elateroidea</taxon>
        <taxon>Lampyridae</taxon>
        <taxon>Lampyrinae</taxon>
        <taxon>Photinus</taxon>
    </lineage>
</organism>
<comment type="similarity">
    <text evidence="2 7">Belongs to the glycosyl hydrolase 37 family.</text>
</comment>
<dbReference type="InterPro" id="IPR018232">
    <property type="entry name" value="Glyco_hydro_37_CS"/>
</dbReference>
<dbReference type="EMBL" id="GEZM01058095">
    <property type="protein sequence ID" value="JAV71911.1"/>
    <property type="molecule type" value="Transcribed_RNA"/>
</dbReference>
<dbReference type="InterPro" id="IPR008928">
    <property type="entry name" value="6-hairpin_glycosidase_sf"/>
</dbReference>
<evidence type="ECO:0000256" key="5">
    <source>
        <dbReference type="ARBA" id="ARBA00022801"/>
    </source>
</evidence>
<reference evidence="10 11" key="2">
    <citation type="journal article" date="2018" name="Elife">
        <title>Firefly genomes illuminate parallel origins of bioluminescence in beetles.</title>
        <authorList>
            <person name="Fallon T.R."/>
            <person name="Lower S.E."/>
            <person name="Chang C.H."/>
            <person name="Bessho-Uehara M."/>
            <person name="Martin G.J."/>
            <person name="Bewick A.J."/>
            <person name="Behringer M."/>
            <person name="Debat H.J."/>
            <person name="Wong I."/>
            <person name="Day J.C."/>
            <person name="Suvorov A."/>
            <person name="Silva C.J."/>
            <person name="Stanger-Hall K.F."/>
            <person name="Hall D.W."/>
            <person name="Schmitz R.J."/>
            <person name="Nelson D.R."/>
            <person name="Lewis S.M."/>
            <person name="Shigenobu S."/>
            <person name="Bybee S.M."/>
            <person name="Larracuente A.M."/>
            <person name="Oba Y."/>
            <person name="Weng J.K."/>
        </authorList>
    </citation>
    <scope>NUCLEOTIDE SEQUENCE [LARGE SCALE GENOMIC DNA]</scope>
    <source>
        <strain evidence="10">1611_PpyrPB1</strain>
        <tissue evidence="10">Whole body</tissue>
    </source>
</reference>
<comment type="catalytic activity">
    <reaction evidence="1 7">
        <text>alpha,alpha-trehalose + H2O = alpha-D-glucose + beta-D-glucose</text>
        <dbReference type="Rhea" id="RHEA:32675"/>
        <dbReference type="ChEBI" id="CHEBI:15377"/>
        <dbReference type="ChEBI" id="CHEBI:15903"/>
        <dbReference type="ChEBI" id="CHEBI:16551"/>
        <dbReference type="ChEBI" id="CHEBI:17925"/>
        <dbReference type="EC" id="3.2.1.28"/>
    </reaction>
</comment>
<keyword evidence="11" id="KW-1185">Reference proteome</keyword>
<dbReference type="GO" id="GO:0004555">
    <property type="term" value="F:alpha,alpha-trehalase activity"/>
    <property type="evidence" value="ECO:0007669"/>
    <property type="project" value="UniProtKB-EC"/>
</dbReference>
<dbReference type="PRINTS" id="PR00744">
    <property type="entry name" value="GLHYDRLASE37"/>
</dbReference>
<reference evidence="10" key="3">
    <citation type="submission" date="2019-08" db="EMBL/GenBank/DDBJ databases">
        <authorList>
            <consortium name="Photinus pyralis genome working group"/>
            <person name="Fallon T.R."/>
            <person name="Sander Lower S.E."/>
            <person name="Weng J.-K."/>
        </authorList>
    </citation>
    <scope>NUCLEOTIDE SEQUENCE</scope>
    <source>
        <strain evidence="10">1611_PpyrPB1</strain>
        <tissue evidence="10">Whole body</tissue>
    </source>
</reference>
<dbReference type="EMBL" id="VVIM01000011">
    <property type="protein sequence ID" value="KAB0791763.1"/>
    <property type="molecule type" value="Genomic_DNA"/>
</dbReference>
<dbReference type="OrthoDB" id="3542292at2759"/>
<gene>
    <name evidence="10" type="ORF">PPYR_03563</name>
</gene>
<dbReference type="Pfam" id="PF01204">
    <property type="entry name" value="Trehalase"/>
    <property type="match status" value="1"/>
</dbReference>
<dbReference type="AlphaFoldDB" id="A0A1Y1LGB5"/>
<keyword evidence="6 7" id="KW-0326">Glycosidase</keyword>
<dbReference type="PANTHER" id="PTHR23403">
    <property type="entry name" value="TREHALASE"/>
    <property type="match status" value="1"/>
</dbReference>
<dbReference type="EC" id="3.2.1.28" evidence="3 7"/>
<dbReference type="SUPFAM" id="SSF48208">
    <property type="entry name" value="Six-hairpin glycosidases"/>
    <property type="match status" value="1"/>
</dbReference>
<dbReference type="InterPro" id="IPR012341">
    <property type="entry name" value="6hp_glycosidase-like_sf"/>
</dbReference>
<reference evidence="9" key="1">
    <citation type="journal article" date="2016" name="Sci. Rep.">
        <title>Molecular characterization of firefly nuptial gifts: a multi-omics approach sheds light on postcopulatory sexual selection.</title>
        <authorList>
            <person name="Al-Wathiqui N."/>
            <person name="Fallon T.R."/>
            <person name="South A."/>
            <person name="Weng J.K."/>
            <person name="Lewis S.M."/>
        </authorList>
    </citation>
    <scope>NUCLEOTIDE SEQUENCE</scope>
</reference>
<evidence type="ECO:0000256" key="1">
    <source>
        <dbReference type="ARBA" id="ARBA00001576"/>
    </source>
</evidence>
<evidence type="ECO:0000256" key="8">
    <source>
        <dbReference type="SAM" id="SignalP"/>
    </source>
</evidence>